<feature type="compositionally biased region" description="Polar residues" evidence="1">
    <location>
        <begin position="218"/>
        <end position="237"/>
    </location>
</feature>
<reference evidence="2" key="1">
    <citation type="journal article" date="2019" name="Sci. Rep.">
        <title>Draft genome of Tanacetum cinerariifolium, the natural source of mosquito coil.</title>
        <authorList>
            <person name="Yamashiro T."/>
            <person name="Shiraishi A."/>
            <person name="Satake H."/>
            <person name="Nakayama K."/>
        </authorList>
    </citation>
    <scope>NUCLEOTIDE SEQUENCE</scope>
</reference>
<dbReference type="EMBL" id="BKCJ010003891">
    <property type="protein sequence ID" value="GEU57780.1"/>
    <property type="molecule type" value="Genomic_DNA"/>
</dbReference>
<proteinExistence type="predicted"/>
<accession>A0A6L2L9D5</accession>
<feature type="compositionally biased region" description="Polar residues" evidence="1">
    <location>
        <begin position="280"/>
        <end position="294"/>
    </location>
</feature>
<comment type="caution">
    <text evidence="2">The sequence shown here is derived from an EMBL/GenBank/DDBJ whole genome shotgun (WGS) entry which is preliminary data.</text>
</comment>
<feature type="compositionally biased region" description="Basic and acidic residues" evidence="1">
    <location>
        <begin position="238"/>
        <end position="252"/>
    </location>
</feature>
<organism evidence="2">
    <name type="scientific">Tanacetum cinerariifolium</name>
    <name type="common">Dalmatian daisy</name>
    <name type="synonym">Chrysanthemum cinerariifolium</name>
    <dbReference type="NCBI Taxonomy" id="118510"/>
    <lineage>
        <taxon>Eukaryota</taxon>
        <taxon>Viridiplantae</taxon>
        <taxon>Streptophyta</taxon>
        <taxon>Embryophyta</taxon>
        <taxon>Tracheophyta</taxon>
        <taxon>Spermatophyta</taxon>
        <taxon>Magnoliopsida</taxon>
        <taxon>eudicotyledons</taxon>
        <taxon>Gunneridae</taxon>
        <taxon>Pentapetalae</taxon>
        <taxon>asterids</taxon>
        <taxon>campanulids</taxon>
        <taxon>Asterales</taxon>
        <taxon>Asteraceae</taxon>
        <taxon>Asteroideae</taxon>
        <taxon>Anthemideae</taxon>
        <taxon>Anthemidinae</taxon>
        <taxon>Tanacetum</taxon>
    </lineage>
</organism>
<dbReference type="AlphaFoldDB" id="A0A6L2L9D5"/>
<evidence type="ECO:0000313" key="2">
    <source>
        <dbReference type="EMBL" id="GEU57780.1"/>
    </source>
</evidence>
<feature type="compositionally biased region" description="Polar residues" evidence="1">
    <location>
        <begin position="253"/>
        <end position="273"/>
    </location>
</feature>
<evidence type="ECO:0000256" key="1">
    <source>
        <dbReference type="SAM" id="MobiDB-lite"/>
    </source>
</evidence>
<feature type="region of interest" description="Disordered" evidence="1">
    <location>
        <begin position="307"/>
        <end position="340"/>
    </location>
</feature>
<gene>
    <name evidence="2" type="ORF">Tci_029758</name>
</gene>
<name>A0A6L2L9D5_TANCI</name>
<feature type="region of interest" description="Disordered" evidence="1">
    <location>
        <begin position="152"/>
        <end position="177"/>
    </location>
</feature>
<protein>
    <submittedName>
        <fullName evidence="2">Uncharacterized protein</fullName>
    </submittedName>
</protein>
<feature type="region of interest" description="Disordered" evidence="1">
    <location>
        <begin position="207"/>
        <end position="294"/>
    </location>
</feature>
<sequence length="457" mass="51650">MQQIQDKAKKSCMVSFQKHPSHLKCLSQNDLQGSQTESGFKRAFATLSCQDNETFTGTMFLNVEQLEKQLAKEDFQEIGSMAAFIDTSSRSRNDAHDDGADIKPIYDEEPMAEVQTTAEIDVFAIGKQHTKQPEFNNEGEVVQNAKYCHDTWKPMSQPHRNRSVVRQPTTFKSERPRISKPWCDSQVDVHNDLSKPVITHYLPKEREAASAKPHHMIPSSNSRISSKNMPRFTSNDMVHNHYQEEANEKTQECSRNSEPSLMSSARSKSTANGSKPVPRRNTQTSRNWPASKNSFVTKKTVPIAEHHKNSRNDSCVTKFPKDANSHAKVPSNKTPKRNKPVEQITVSNKQERQIPTGDSFSIQKNLVGLRWVPTRRILTSSTTKVYSEPLNGSNADITNQYECEQILDVSAVKMEILLEPTTNKLLKDSNYLIHSYVLSALRRSGLDNGVAASFQWS</sequence>